<feature type="compositionally biased region" description="Acidic residues" evidence="2">
    <location>
        <begin position="254"/>
        <end position="265"/>
    </location>
</feature>
<dbReference type="OrthoDB" id="2431049at2759"/>
<dbReference type="eggNOG" id="ENOG502SC4G">
    <property type="taxonomic scope" value="Eukaryota"/>
</dbReference>
<reference evidence="4" key="2">
    <citation type="submission" date="2010-07" db="EMBL/GenBank/DDBJ databases">
        <authorList>
            <consortium name="The Broad Institute Genome Sequencing Platform"/>
            <consortium name="Broad Institute Genome Sequencing Center for Infectious Disease"/>
            <person name="Ma L.-J."/>
            <person name="Dead R."/>
            <person name="Young S."/>
            <person name="Zeng Q."/>
            <person name="Koehrsen M."/>
            <person name="Alvarado L."/>
            <person name="Berlin A."/>
            <person name="Chapman S.B."/>
            <person name="Chen Z."/>
            <person name="Freedman E."/>
            <person name="Gellesch M."/>
            <person name="Goldberg J."/>
            <person name="Griggs A."/>
            <person name="Gujja S."/>
            <person name="Heilman E.R."/>
            <person name="Heiman D."/>
            <person name="Hepburn T."/>
            <person name="Howarth C."/>
            <person name="Jen D."/>
            <person name="Larson L."/>
            <person name="Mehta T."/>
            <person name="Neiman D."/>
            <person name="Pearson M."/>
            <person name="Roberts A."/>
            <person name="Saif S."/>
            <person name="Shea T."/>
            <person name="Shenoy N."/>
            <person name="Sisk P."/>
            <person name="Stolte C."/>
            <person name="Sykes S."/>
            <person name="Walk T."/>
            <person name="White J."/>
            <person name="Yandava C."/>
            <person name="Haas B."/>
            <person name="Nusbaum C."/>
            <person name="Birren B."/>
        </authorList>
    </citation>
    <scope>NUCLEOTIDE SEQUENCE</scope>
    <source>
        <strain evidence="4">R3-111a-1</strain>
    </source>
</reference>
<dbReference type="GO" id="GO:0045144">
    <property type="term" value="P:meiotic sister chromatid segregation"/>
    <property type="evidence" value="ECO:0007669"/>
    <property type="project" value="TreeGrafter"/>
</dbReference>
<dbReference type="GeneID" id="20349235"/>
<dbReference type="CDD" id="cd23787">
    <property type="entry name" value="RWD_CSM1"/>
    <property type="match status" value="1"/>
</dbReference>
<keyword evidence="1" id="KW-0175">Coiled coil</keyword>
<keyword evidence="6" id="KW-1185">Reference proteome</keyword>
<feature type="compositionally biased region" description="Low complexity" evidence="2">
    <location>
        <begin position="221"/>
        <end position="236"/>
    </location>
</feature>
<dbReference type="GO" id="GO:0005730">
    <property type="term" value="C:nucleolus"/>
    <property type="evidence" value="ECO:0007669"/>
    <property type="project" value="TreeGrafter"/>
</dbReference>
<evidence type="ECO:0000256" key="2">
    <source>
        <dbReference type="SAM" id="MobiDB-lite"/>
    </source>
</evidence>
<feature type="coiled-coil region" evidence="1">
    <location>
        <begin position="315"/>
        <end position="420"/>
    </location>
</feature>
<dbReference type="GO" id="GO:0033551">
    <property type="term" value="C:monopolin complex"/>
    <property type="evidence" value="ECO:0007669"/>
    <property type="project" value="InterPro"/>
</dbReference>
<evidence type="ECO:0000256" key="1">
    <source>
        <dbReference type="SAM" id="Coils"/>
    </source>
</evidence>
<protein>
    <recommendedName>
        <fullName evidence="3">Monopolin complex subunit Csm1/Pcs1 C-terminal domain-containing protein</fullName>
    </recommendedName>
</protein>
<organism evidence="4">
    <name type="scientific">Gaeumannomyces tritici (strain R3-111a-1)</name>
    <name type="common">Wheat and barley take-all root rot fungus</name>
    <name type="synonym">Gaeumannomyces graminis var. tritici</name>
    <dbReference type="NCBI Taxonomy" id="644352"/>
    <lineage>
        <taxon>Eukaryota</taxon>
        <taxon>Fungi</taxon>
        <taxon>Dikarya</taxon>
        <taxon>Ascomycota</taxon>
        <taxon>Pezizomycotina</taxon>
        <taxon>Sordariomycetes</taxon>
        <taxon>Sordariomycetidae</taxon>
        <taxon>Magnaporthales</taxon>
        <taxon>Magnaporthaceae</taxon>
        <taxon>Gaeumannomyces</taxon>
    </lineage>
</organism>
<feature type="domain" description="Monopolin complex subunit Csm1/Pcs1 C-terminal" evidence="3">
    <location>
        <begin position="478"/>
        <end position="565"/>
    </location>
</feature>
<dbReference type="VEuPathDB" id="FungiDB:GGTG_08777"/>
<dbReference type="HOGENOM" id="CLU_029214_1_0_1"/>
<reference evidence="4" key="3">
    <citation type="submission" date="2010-09" db="EMBL/GenBank/DDBJ databases">
        <title>Annotation of Gaeumannomyces graminis var. tritici R3-111a-1.</title>
        <authorList>
            <consortium name="The Broad Institute Genome Sequencing Platform"/>
            <person name="Ma L.-J."/>
            <person name="Dead R."/>
            <person name="Young S.K."/>
            <person name="Zeng Q."/>
            <person name="Gargeya S."/>
            <person name="Fitzgerald M."/>
            <person name="Haas B."/>
            <person name="Abouelleil A."/>
            <person name="Alvarado L."/>
            <person name="Arachchi H.M."/>
            <person name="Berlin A."/>
            <person name="Brown A."/>
            <person name="Chapman S.B."/>
            <person name="Chen Z."/>
            <person name="Dunbar C."/>
            <person name="Freedman E."/>
            <person name="Gearin G."/>
            <person name="Gellesch M."/>
            <person name="Goldberg J."/>
            <person name="Griggs A."/>
            <person name="Gujja S."/>
            <person name="Heiman D."/>
            <person name="Howarth C."/>
            <person name="Larson L."/>
            <person name="Lui A."/>
            <person name="MacDonald P.J.P."/>
            <person name="Mehta T."/>
            <person name="Montmayeur A."/>
            <person name="Murphy C."/>
            <person name="Neiman D."/>
            <person name="Pearson M."/>
            <person name="Priest M."/>
            <person name="Roberts A."/>
            <person name="Saif S."/>
            <person name="Shea T."/>
            <person name="Shenoy N."/>
            <person name="Sisk P."/>
            <person name="Stolte C."/>
            <person name="Sykes S."/>
            <person name="Yandava C."/>
            <person name="Wortman J."/>
            <person name="Nusbaum C."/>
            <person name="Birren B."/>
        </authorList>
    </citation>
    <scope>NUCLEOTIDE SEQUENCE</scope>
    <source>
        <strain evidence="4">R3-111a-1</strain>
    </source>
</reference>
<dbReference type="InterPro" id="IPR038608">
    <property type="entry name" value="Csm1/Pcs1_C_sf"/>
</dbReference>
<reference evidence="6" key="1">
    <citation type="submission" date="2010-07" db="EMBL/GenBank/DDBJ databases">
        <title>The genome sequence of Gaeumannomyces graminis var. tritici strain R3-111a-1.</title>
        <authorList>
            <consortium name="The Broad Institute Genome Sequencing Platform"/>
            <person name="Ma L.-J."/>
            <person name="Dead R."/>
            <person name="Young S."/>
            <person name="Zeng Q."/>
            <person name="Koehrsen M."/>
            <person name="Alvarado L."/>
            <person name="Berlin A."/>
            <person name="Chapman S.B."/>
            <person name="Chen Z."/>
            <person name="Freedman E."/>
            <person name="Gellesch M."/>
            <person name="Goldberg J."/>
            <person name="Griggs A."/>
            <person name="Gujja S."/>
            <person name="Heilman E.R."/>
            <person name="Heiman D."/>
            <person name="Hepburn T."/>
            <person name="Howarth C."/>
            <person name="Jen D."/>
            <person name="Larson L."/>
            <person name="Mehta T."/>
            <person name="Neiman D."/>
            <person name="Pearson M."/>
            <person name="Roberts A."/>
            <person name="Saif S."/>
            <person name="Shea T."/>
            <person name="Shenoy N."/>
            <person name="Sisk P."/>
            <person name="Stolte C."/>
            <person name="Sykes S."/>
            <person name="Walk T."/>
            <person name="White J."/>
            <person name="Yandava C."/>
            <person name="Haas B."/>
            <person name="Nusbaum C."/>
            <person name="Birren B."/>
        </authorList>
    </citation>
    <scope>NUCLEOTIDE SEQUENCE [LARGE SCALE GENOMIC DNA]</scope>
    <source>
        <strain evidence="6">R3-111a-1</strain>
    </source>
</reference>
<dbReference type="STRING" id="644352.J3P5I8"/>
<feature type="region of interest" description="Disordered" evidence="2">
    <location>
        <begin position="1"/>
        <end position="315"/>
    </location>
</feature>
<accession>J3P5I8</accession>
<dbReference type="Proteomes" id="UP000006039">
    <property type="component" value="Unassembled WGS sequence"/>
</dbReference>
<dbReference type="PANTHER" id="PTHR28006:SF1">
    <property type="entry name" value="MONOPOLIN COMPLEX SUBUNIT CSM1"/>
    <property type="match status" value="1"/>
</dbReference>
<dbReference type="GO" id="GO:0034506">
    <property type="term" value="C:chromosome, centromeric core domain"/>
    <property type="evidence" value="ECO:0007669"/>
    <property type="project" value="TreeGrafter"/>
</dbReference>
<name>J3P5I8_GAET3</name>
<dbReference type="GO" id="GO:0072686">
    <property type="term" value="C:mitotic spindle"/>
    <property type="evidence" value="ECO:0007669"/>
    <property type="project" value="TreeGrafter"/>
</dbReference>
<dbReference type="FunFam" id="3.90.1150.80:FF:000001">
    <property type="entry name" value="Chromosome segregation protein (Pcs1)"/>
    <property type="match status" value="1"/>
</dbReference>
<dbReference type="Gene3D" id="3.90.1150.80">
    <property type="match status" value="1"/>
</dbReference>
<proteinExistence type="predicted"/>
<dbReference type="Pfam" id="PF12539">
    <property type="entry name" value="Csm1"/>
    <property type="match status" value="1"/>
</dbReference>
<evidence type="ECO:0000313" key="6">
    <source>
        <dbReference type="Proteomes" id="UP000006039"/>
    </source>
</evidence>
<dbReference type="GO" id="GO:0051315">
    <property type="term" value="P:attachment of mitotic spindle microtubules to kinetochore"/>
    <property type="evidence" value="ECO:0007669"/>
    <property type="project" value="TreeGrafter"/>
</dbReference>
<reference evidence="5" key="5">
    <citation type="submission" date="2018-04" db="UniProtKB">
        <authorList>
            <consortium name="EnsemblFungi"/>
        </authorList>
    </citation>
    <scope>IDENTIFICATION</scope>
    <source>
        <strain evidence="5">R3-111a-1</strain>
    </source>
</reference>
<dbReference type="GO" id="GO:1990644">
    <property type="term" value="F:microtubule site clamp"/>
    <property type="evidence" value="ECO:0007669"/>
    <property type="project" value="TreeGrafter"/>
</dbReference>
<dbReference type="EnsemblFungi" id="EJT74939">
    <property type="protein sequence ID" value="EJT74939"/>
    <property type="gene ID" value="GGTG_08777"/>
</dbReference>
<dbReference type="AlphaFoldDB" id="J3P5I8"/>
<reference evidence="5" key="4">
    <citation type="journal article" date="2015" name="G3 (Bethesda)">
        <title>Genome sequences of three phytopathogenic species of the Magnaporthaceae family of fungi.</title>
        <authorList>
            <person name="Okagaki L.H."/>
            <person name="Nunes C.C."/>
            <person name="Sailsbery J."/>
            <person name="Clay B."/>
            <person name="Brown D."/>
            <person name="John T."/>
            <person name="Oh Y."/>
            <person name="Young N."/>
            <person name="Fitzgerald M."/>
            <person name="Haas B.J."/>
            <person name="Zeng Q."/>
            <person name="Young S."/>
            <person name="Adiconis X."/>
            <person name="Fan L."/>
            <person name="Levin J.Z."/>
            <person name="Mitchell T.K."/>
            <person name="Okubara P.A."/>
            <person name="Farman M.L."/>
            <person name="Kohn L.M."/>
            <person name="Birren B."/>
            <person name="Ma L.-J."/>
            <person name="Dean R.A."/>
        </authorList>
    </citation>
    <scope>NUCLEOTIDE SEQUENCE</scope>
    <source>
        <strain evidence="5">R3-111a-1</strain>
    </source>
</reference>
<evidence type="ECO:0000259" key="3">
    <source>
        <dbReference type="Pfam" id="PF12539"/>
    </source>
</evidence>
<dbReference type="InterPro" id="IPR020981">
    <property type="entry name" value="Csm1/Pcs1_C"/>
</dbReference>
<evidence type="ECO:0000313" key="4">
    <source>
        <dbReference type="EMBL" id="EJT74939.1"/>
    </source>
</evidence>
<dbReference type="RefSeq" id="XP_009224883.1">
    <property type="nucleotide sequence ID" value="XM_009226619.1"/>
</dbReference>
<dbReference type="InterPro" id="IPR040349">
    <property type="entry name" value="Csm1/Pcs1"/>
</dbReference>
<feature type="compositionally biased region" description="Low complexity" evidence="2">
    <location>
        <begin position="179"/>
        <end position="190"/>
    </location>
</feature>
<dbReference type="PANTHER" id="PTHR28006">
    <property type="entry name" value="MONOPOLIN COMPLEX SUBUNIT CSM1"/>
    <property type="match status" value="1"/>
</dbReference>
<gene>
    <name evidence="5" type="primary">20349235</name>
    <name evidence="4" type="ORF">GGTG_08777</name>
</gene>
<sequence length="584" mass="61841">MSKAAHKHNLLGLVDEDSEDDLVEQRKPTANTTRKRTASGAPTTASMPPAKKRGGATAAATAKGRGGTANKVTKPAAKTVPASRRRASDQVAAALAEAEAEAEAAAEAPAPRNPPGRRGGRGRGGAAGARGRVIASIQQDDGPRAVEDEEAGEVEASVLSPPDSDNPQTTARRARGRPRAGAATASGAKRPATRDASEPVEEAPEPEPAPVPPRRGRKPAAGKAKAAAAAAAPPAAGREDETLEIPETQQAPEEPMDVDVTEDEATGPLIGDELTEISPLQSPPGPAVRHPSISPTKVRSTMDLDESDSSLRRRLGELTKKHDALEAKYRDLREIGVKEAERTFERLKKQTEERDKAANDLIAKLKEELAAQKELAKEGQRHKKDLEAKQAEAASLTSQVAALEGAVAEAKKEVKTLAAKLASSRTVVDSVAASKVPGSALKPGHHLHLGSALKPGTAAARAAAASAEAMQSAAQVAQMKEDLYGDLTGLIVRGVKRTPEEDVFDCIQTGRNGTLHFKLSIGSDLSAESYDQVQFMYMPQLDPSRDRALVEMLPDYLVEEISFPRPHAAKFYSRVMRSLTERID</sequence>
<evidence type="ECO:0000313" key="5">
    <source>
        <dbReference type="EnsemblFungi" id="EJT74939"/>
    </source>
</evidence>
<dbReference type="EMBL" id="GL385398">
    <property type="protein sequence ID" value="EJT74939.1"/>
    <property type="molecule type" value="Genomic_DNA"/>
</dbReference>